<feature type="transmembrane region" description="Helical" evidence="1">
    <location>
        <begin position="53"/>
        <end position="73"/>
    </location>
</feature>
<protein>
    <submittedName>
        <fullName evidence="2">Uncharacterized protein</fullName>
    </submittedName>
</protein>
<evidence type="ECO:0000256" key="1">
    <source>
        <dbReference type="SAM" id="Phobius"/>
    </source>
</evidence>
<accession>A0A9Q1N176</accession>
<keyword evidence="1" id="KW-0472">Membrane</keyword>
<organism evidence="2 3">
    <name type="scientific">Anisodus acutangulus</name>
    <dbReference type="NCBI Taxonomy" id="402998"/>
    <lineage>
        <taxon>Eukaryota</taxon>
        <taxon>Viridiplantae</taxon>
        <taxon>Streptophyta</taxon>
        <taxon>Embryophyta</taxon>
        <taxon>Tracheophyta</taxon>
        <taxon>Spermatophyta</taxon>
        <taxon>Magnoliopsida</taxon>
        <taxon>eudicotyledons</taxon>
        <taxon>Gunneridae</taxon>
        <taxon>Pentapetalae</taxon>
        <taxon>asterids</taxon>
        <taxon>lamiids</taxon>
        <taxon>Solanales</taxon>
        <taxon>Solanaceae</taxon>
        <taxon>Solanoideae</taxon>
        <taxon>Hyoscyameae</taxon>
        <taxon>Anisodus</taxon>
    </lineage>
</organism>
<evidence type="ECO:0000313" key="2">
    <source>
        <dbReference type="EMBL" id="KAJ8570932.1"/>
    </source>
</evidence>
<dbReference type="EMBL" id="JAJAGQ010000002">
    <property type="protein sequence ID" value="KAJ8570932.1"/>
    <property type="molecule type" value="Genomic_DNA"/>
</dbReference>
<proteinExistence type="predicted"/>
<keyword evidence="1" id="KW-0812">Transmembrane</keyword>
<comment type="caution">
    <text evidence="2">The sequence shown here is derived from an EMBL/GenBank/DDBJ whole genome shotgun (WGS) entry which is preliminary data.</text>
</comment>
<sequence>MKKKTTHLLLIFWPVLFSDVVFESLVIVLLVKIMNVGCNDAKSILQIHERHVWVMKTNSISLVLLSCWLAFILQEAKLSKDGMMVLILLLNTSAKKKGGEVLQQRMFMIIFYKNVPSLSSM</sequence>
<feature type="transmembrane region" description="Helical" evidence="1">
    <location>
        <begin position="7"/>
        <end position="33"/>
    </location>
</feature>
<dbReference type="AlphaFoldDB" id="A0A9Q1N176"/>
<gene>
    <name evidence="2" type="ORF">K7X08_037904</name>
</gene>
<reference evidence="3" key="1">
    <citation type="journal article" date="2023" name="Proc. Natl. Acad. Sci. U.S.A.">
        <title>Genomic and structural basis for evolution of tropane alkaloid biosynthesis.</title>
        <authorList>
            <person name="Wanga Y.-J."/>
            <person name="Taina T."/>
            <person name="Yua J.-Y."/>
            <person name="Lia J."/>
            <person name="Xua B."/>
            <person name="Chenc J."/>
            <person name="D'Auriad J.C."/>
            <person name="Huanga J.-P."/>
            <person name="Huanga S.-X."/>
        </authorList>
    </citation>
    <scope>NUCLEOTIDE SEQUENCE [LARGE SCALE GENOMIC DNA]</scope>
    <source>
        <strain evidence="3">cv. KIB-2019</strain>
    </source>
</reference>
<keyword evidence="1" id="KW-1133">Transmembrane helix</keyword>
<dbReference type="Proteomes" id="UP001152561">
    <property type="component" value="Unassembled WGS sequence"/>
</dbReference>
<keyword evidence="3" id="KW-1185">Reference proteome</keyword>
<name>A0A9Q1N176_9SOLA</name>
<evidence type="ECO:0000313" key="3">
    <source>
        <dbReference type="Proteomes" id="UP001152561"/>
    </source>
</evidence>